<feature type="binding site" evidence="7">
    <location>
        <position position="275"/>
    </location>
    <ligand>
        <name>glyoxylate</name>
        <dbReference type="ChEBI" id="CHEBI:36655"/>
    </ligand>
</feature>
<dbReference type="GO" id="GO:0010181">
    <property type="term" value="F:FMN binding"/>
    <property type="evidence" value="ECO:0007669"/>
    <property type="project" value="InterPro"/>
</dbReference>
<sequence>MSDGQAAAPLPPLAEIPADLRSLADYERRAAAHMAPEVWRHVQEGAGREITLRENRAAFDRIGLLPRAMADLSGTTRIELLGRSHAAPIMLGPIAYQRLANPDGELATARAATALDTGMVASTLSSVRLEDIAACARLLAAEFARPAPPLWFQLYLQQERGHSLELVRRAEEAGYEAIVLTIDAGLKPSGIVLPDGVEAVNLAGMPRPRQTSTPGGAILLGTPLAAAAPGWEDLAWLRAATRLPILVKGMVLADDARRAVEEGVDGLIVSNHGGRVLDGLPSPVELIQSVAEATGGAVPLLLDGGVRQGTDVVKALALGARAVLVGRPQMHALAVAGMAGAAHMIHLLRTELEAAMAQLGCPKVEMLTPDRLVSLAG</sequence>
<feature type="binding site" evidence="7">
    <location>
        <position position="181"/>
    </location>
    <ligand>
        <name>FMN</name>
        <dbReference type="ChEBI" id="CHEBI:58210"/>
    </ligand>
</feature>
<evidence type="ECO:0000256" key="2">
    <source>
        <dbReference type="ARBA" id="ARBA00022630"/>
    </source>
</evidence>
<evidence type="ECO:0000313" key="10">
    <source>
        <dbReference type="Proteomes" id="UP000465810"/>
    </source>
</evidence>
<evidence type="ECO:0000256" key="5">
    <source>
        <dbReference type="ARBA" id="ARBA00024042"/>
    </source>
</evidence>
<dbReference type="RefSeq" id="WP_160986150.1">
    <property type="nucleotide sequence ID" value="NZ_WVTD01000008.1"/>
</dbReference>
<feature type="binding site" evidence="7">
    <location>
        <begin position="326"/>
        <end position="327"/>
    </location>
    <ligand>
        <name>FMN</name>
        <dbReference type="ChEBI" id="CHEBI:58210"/>
    </ligand>
</feature>
<dbReference type="InterPro" id="IPR037396">
    <property type="entry name" value="FMN_HAD"/>
</dbReference>
<evidence type="ECO:0000313" key="9">
    <source>
        <dbReference type="EMBL" id="MYL98512.1"/>
    </source>
</evidence>
<keyword evidence="2 7" id="KW-0285">Flavoprotein</keyword>
<dbReference type="Proteomes" id="UP000465810">
    <property type="component" value="Unassembled WGS sequence"/>
</dbReference>
<name>A0A7X4K7Z1_9SPHN</name>
<protein>
    <submittedName>
        <fullName evidence="9">Alpha-hydroxy-acid oxidizing protein</fullName>
    </submittedName>
</protein>
<evidence type="ECO:0000259" key="8">
    <source>
        <dbReference type="PROSITE" id="PS51349"/>
    </source>
</evidence>
<feature type="domain" description="FMN hydroxy acid dehydrogenase" evidence="8">
    <location>
        <begin position="15"/>
        <end position="377"/>
    </location>
</feature>
<proteinExistence type="inferred from homology"/>
<reference evidence="9 10" key="1">
    <citation type="submission" date="2019-12" db="EMBL/GenBank/DDBJ databases">
        <authorList>
            <person name="Feng G."/>
            <person name="Zhu H."/>
        </authorList>
    </citation>
    <scope>NUCLEOTIDE SEQUENCE [LARGE SCALE GENOMIC DNA]</scope>
    <source>
        <strain evidence="9 10">FGD1</strain>
    </source>
</reference>
<feature type="binding site" evidence="7">
    <location>
        <position position="122"/>
    </location>
    <ligand>
        <name>FMN</name>
        <dbReference type="ChEBI" id="CHEBI:58210"/>
    </ligand>
</feature>
<keyword evidence="10" id="KW-1185">Reference proteome</keyword>
<feature type="binding site" evidence="7">
    <location>
        <position position="153"/>
    </location>
    <ligand>
        <name>FMN</name>
        <dbReference type="ChEBI" id="CHEBI:58210"/>
    </ligand>
</feature>
<dbReference type="InterPro" id="IPR013785">
    <property type="entry name" value="Aldolase_TIM"/>
</dbReference>
<dbReference type="AlphaFoldDB" id="A0A7X4K7Z1"/>
<comment type="similarity">
    <text evidence="5">Belongs to the FMN-dependent alpha-hydroxy acid dehydrogenase family.</text>
</comment>
<dbReference type="PROSITE" id="PS51349">
    <property type="entry name" value="FMN_HYDROXY_ACID_DH_2"/>
    <property type="match status" value="1"/>
</dbReference>
<feature type="binding site" evidence="7">
    <location>
        <begin position="93"/>
        <end position="95"/>
    </location>
    <ligand>
        <name>FMN</name>
        <dbReference type="ChEBI" id="CHEBI:58210"/>
    </ligand>
</feature>
<dbReference type="EMBL" id="WVTD01000008">
    <property type="protein sequence ID" value="MYL98512.1"/>
    <property type="molecule type" value="Genomic_DNA"/>
</dbReference>
<feature type="binding site" evidence="7">
    <location>
        <position position="272"/>
    </location>
    <ligand>
        <name>glyoxylate</name>
        <dbReference type="ChEBI" id="CHEBI:36655"/>
    </ligand>
</feature>
<gene>
    <name evidence="9" type="ORF">GR702_12120</name>
</gene>
<dbReference type="CDD" id="cd02809">
    <property type="entry name" value="alpha_hydroxyacid_oxid_FMN"/>
    <property type="match status" value="1"/>
</dbReference>
<feature type="binding site" evidence="7">
    <location>
        <position position="248"/>
    </location>
    <ligand>
        <name>FMN</name>
        <dbReference type="ChEBI" id="CHEBI:58210"/>
    </ligand>
</feature>
<comment type="cofactor">
    <cofactor evidence="1">
        <name>FMN</name>
        <dbReference type="ChEBI" id="CHEBI:58210"/>
    </cofactor>
</comment>
<feature type="binding site" evidence="7">
    <location>
        <position position="270"/>
    </location>
    <ligand>
        <name>FMN</name>
        <dbReference type="ChEBI" id="CHEBI:58210"/>
    </ligand>
</feature>
<dbReference type="GO" id="GO:0016491">
    <property type="term" value="F:oxidoreductase activity"/>
    <property type="evidence" value="ECO:0007669"/>
    <property type="project" value="UniProtKB-KW"/>
</dbReference>
<evidence type="ECO:0000256" key="7">
    <source>
        <dbReference type="PIRSR" id="PIRSR000138-2"/>
    </source>
</evidence>
<evidence type="ECO:0000256" key="1">
    <source>
        <dbReference type="ARBA" id="ARBA00001917"/>
    </source>
</evidence>
<dbReference type="InterPro" id="IPR000262">
    <property type="entry name" value="FMN-dep_DH"/>
</dbReference>
<feature type="active site" description="Proton acceptor" evidence="6">
    <location>
        <position position="272"/>
    </location>
</feature>
<evidence type="ECO:0000256" key="3">
    <source>
        <dbReference type="ARBA" id="ARBA00022643"/>
    </source>
</evidence>
<dbReference type="Pfam" id="PF01070">
    <property type="entry name" value="FMN_dh"/>
    <property type="match status" value="1"/>
</dbReference>
<feature type="binding site" evidence="7">
    <location>
        <position position="155"/>
    </location>
    <ligand>
        <name>glyoxylate</name>
        <dbReference type="ChEBI" id="CHEBI:36655"/>
    </ligand>
</feature>
<feature type="binding site" evidence="7">
    <location>
        <begin position="303"/>
        <end position="307"/>
    </location>
    <ligand>
        <name>FMN</name>
        <dbReference type="ChEBI" id="CHEBI:58210"/>
    </ligand>
</feature>
<dbReference type="PANTHER" id="PTHR10578">
    <property type="entry name" value="S -2-HYDROXY-ACID OXIDASE-RELATED"/>
    <property type="match status" value="1"/>
</dbReference>
<dbReference type="PIRSF" id="PIRSF000138">
    <property type="entry name" value="Al-hdrx_acd_dh"/>
    <property type="match status" value="1"/>
</dbReference>
<accession>A0A7X4K7Z1</accession>
<dbReference type="PANTHER" id="PTHR10578:SF107">
    <property type="entry name" value="2-HYDROXYACID OXIDASE 1"/>
    <property type="match status" value="1"/>
</dbReference>
<dbReference type="Gene3D" id="3.20.20.70">
    <property type="entry name" value="Aldolase class I"/>
    <property type="match status" value="1"/>
</dbReference>
<keyword evidence="4" id="KW-0560">Oxidoreductase</keyword>
<comment type="caution">
    <text evidence="9">The sequence shown here is derived from an EMBL/GenBank/DDBJ whole genome shotgun (WGS) entry which is preliminary data.</text>
</comment>
<dbReference type="SUPFAM" id="SSF51395">
    <property type="entry name" value="FMN-linked oxidoreductases"/>
    <property type="match status" value="1"/>
</dbReference>
<evidence type="ECO:0000256" key="6">
    <source>
        <dbReference type="PIRSR" id="PIRSR000138-1"/>
    </source>
</evidence>
<dbReference type="InterPro" id="IPR012133">
    <property type="entry name" value="Alpha-hydoxy_acid_DH_FMN"/>
</dbReference>
<organism evidence="9 10">
    <name type="scientific">Novosphingobium silvae</name>
    <dbReference type="NCBI Taxonomy" id="2692619"/>
    <lineage>
        <taxon>Bacteria</taxon>
        <taxon>Pseudomonadati</taxon>
        <taxon>Pseudomonadota</taxon>
        <taxon>Alphaproteobacteria</taxon>
        <taxon>Sphingomonadales</taxon>
        <taxon>Sphingomonadaceae</taxon>
        <taxon>Novosphingobium</taxon>
    </lineage>
</organism>
<keyword evidence="3 7" id="KW-0288">FMN</keyword>
<evidence type="ECO:0000256" key="4">
    <source>
        <dbReference type="ARBA" id="ARBA00023002"/>
    </source>
</evidence>